<name>A0ACB9HVQ9_9ASTR</name>
<reference evidence="1 2" key="2">
    <citation type="journal article" date="2022" name="Mol. Ecol. Resour.">
        <title>The genomes of chicory, endive, great burdock and yacon provide insights into Asteraceae paleo-polyploidization history and plant inulin production.</title>
        <authorList>
            <person name="Fan W."/>
            <person name="Wang S."/>
            <person name="Wang H."/>
            <person name="Wang A."/>
            <person name="Jiang F."/>
            <person name="Liu H."/>
            <person name="Zhao H."/>
            <person name="Xu D."/>
            <person name="Zhang Y."/>
        </authorList>
    </citation>
    <scope>NUCLEOTIDE SEQUENCE [LARGE SCALE GENOMIC DNA]</scope>
    <source>
        <strain evidence="2">cv. Yunnan</strain>
        <tissue evidence="1">Leaves</tissue>
    </source>
</reference>
<organism evidence="1 2">
    <name type="scientific">Smallanthus sonchifolius</name>
    <dbReference type="NCBI Taxonomy" id="185202"/>
    <lineage>
        <taxon>Eukaryota</taxon>
        <taxon>Viridiplantae</taxon>
        <taxon>Streptophyta</taxon>
        <taxon>Embryophyta</taxon>
        <taxon>Tracheophyta</taxon>
        <taxon>Spermatophyta</taxon>
        <taxon>Magnoliopsida</taxon>
        <taxon>eudicotyledons</taxon>
        <taxon>Gunneridae</taxon>
        <taxon>Pentapetalae</taxon>
        <taxon>asterids</taxon>
        <taxon>campanulids</taxon>
        <taxon>Asterales</taxon>
        <taxon>Asteraceae</taxon>
        <taxon>Asteroideae</taxon>
        <taxon>Heliantheae alliance</taxon>
        <taxon>Millerieae</taxon>
        <taxon>Smallanthus</taxon>
    </lineage>
</organism>
<dbReference type="Proteomes" id="UP001056120">
    <property type="component" value="Linkage Group LG11"/>
</dbReference>
<dbReference type="EMBL" id="CM042028">
    <property type="protein sequence ID" value="KAI3799551.1"/>
    <property type="molecule type" value="Genomic_DNA"/>
</dbReference>
<gene>
    <name evidence="1" type="ORF">L1987_34850</name>
</gene>
<sequence>MALSTDVILEKVRGIFQLFDQNKDGGLNKEELEALFGATISGLCSQEQISSGANEVFRSYSGFIDGERGLTCDGLLQIYEDEGGLDTDYDVLALRLKIHIYKEPPFSIWDR</sequence>
<evidence type="ECO:0000313" key="2">
    <source>
        <dbReference type="Proteomes" id="UP001056120"/>
    </source>
</evidence>
<accession>A0ACB9HVQ9</accession>
<reference evidence="2" key="1">
    <citation type="journal article" date="2022" name="Mol. Ecol. Resour.">
        <title>The genomes of chicory, endive, great burdock and yacon provide insights into Asteraceae palaeo-polyploidization history and plant inulin production.</title>
        <authorList>
            <person name="Fan W."/>
            <person name="Wang S."/>
            <person name="Wang H."/>
            <person name="Wang A."/>
            <person name="Jiang F."/>
            <person name="Liu H."/>
            <person name="Zhao H."/>
            <person name="Xu D."/>
            <person name="Zhang Y."/>
        </authorList>
    </citation>
    <scope>NUCLEOTIDE SEQUENCE [LARGE SCALE GENOMIC DNA]</scope>
    <source>
        <strain evidence="2">cv. Yunnan</strain>
    </source>
</reference>
<keyword evidence="2" id="KW-1185">Reference proteome</keyword>
<evidence type="ECO:0000313" key="1">
    <source>
        <dbReference type="EMBL" id="KAI3799551.1"/>
    </source>
</evidence>
<proteinExistence type="predicted"/>
<comment type="caution">
    <text evidence="1">The sequence shown here is derived from an EMBL/GenBank/DDBJ whole genome shotgun (WGS) entry which is preliminary data.</text>
</comment>
<protein>
    <submittedName>
        <fullName evidence="1">Uncharacterized protein</fullName>
    </submittedName>
</protein>